<dbReference type="EMBL" id="BAABKD010000008">
    <property type="protein sequence ID" value="GAA5088509.1"/>
    <property type="molecule type" value="Genomic_DNA"/>
</dbReference>
<evidence type="ECO:0000313" key="2">
    <source>
        <dbReference type="Proteomes" id="UP001500227"/>
    </source>
</evidence>
<dbReference type="Pfam" id="PF01527">
    <property type="entry name" value="HTH_Tnp_1"/>
    <property type="match status" value="1"/>
</dbReference>
<dbReference type="Proteomes" id="UP001500227">
    <property type="component" value="Unassembled WGS sequence"/>
</dbReference>
<proteinExistence type="predicted"/>
<gene>
    <name evidence="1" type="ORF">GCM10023337_10180</name>
</gene>
<reference evidence="2" key="1">
    <citation type="journal article" date="2019" name="Int. J. Syst. Evol. Microbiol.">
        <title>The Global Catalogue of Microorganisms (GCM) 10K type strain sequencing project: providing services to taxonomists for standard genome sequencing and annotation.</title>
        <authorList>
            <consortium name="The Broad Institute Genomics Platform"/>
            <consortium name="The Broad Institute Genome Sequencing Center for Infectious Disease"/>
            <person name="Wu L."/>
            <person name="Ma J."/>
        </authorList>
    </citation>
    <scope>NUCLEOTIDE SEQUENCE [LARGE SCALE GENOMIC DNA]</scope>
    <source>
        <strain evidence="2">JCM 18423</strain>
    </source>
</reference>
<evidence type="ECO:0000313" key="1">
    <source>
        <dbReference type="EMBL" id="GAA5088509.1"/>
    </source>
</evidence>
<sequence length="40" mass="4417">MRKSRYTDSQIMAILKQAQAGTPVPELCREHGMSSAVDLP</sequence>
<keyword evidence="2" id="KW-1185">Reference proteome</keyword>
<protein>
    <recommendedName>
        <fullName evidence="3">Transposase</fullName>
    </recommendedName>
</protein>
<name>A0ABP9M397_9BURK</name>
<dbReference type="InterPro" id="IPR002514">
    <property type="entry name" value="Transposase_8"/>
</dbReference>
<organism evidence="1 2">
    <name type="scientific">Paenalcaligenes hermetiae</name>
    <dbReference type="NCBI Taxonomy" id="1157987"/>
    <lineage>
        <taxon>Bacteria</taxon>
        <taxon>Pseudomonadati</taxon>
        <taxon>Pseudomonadota</taxon>
        <taxon>Betaproteobacteria</taxon>
        <taxon>Burkholderiales</taxon>
        <taxon>Alcaligenaceae</taxon>
        <taxon>Paenalcaligenes</taxon>
    </lineage>
</organism>
<comment type="caution">
    <text evidence="1">The sequence shown here is derived from an EMBL/GenBank/DDBJ whole genome shotgun (WGS) entry which is preliminary data.</text>
</comment>
<accession>A0ABP9M397</accession>
<evidence type="ECO:0008006" key="3">
    <source>
        <dbReference type="Google" id="ProtNLM"/>
    </source>
</evidence>